<sequence>MGNVTPEHDRAYQGMALIVGAVLLLSRADAAVKYFSHRRALWQLFLLVSCLTLPFT</sequence>
<dbReference type="RefSeq" id="WP_155254722.1">
    <property type="nucleotide sequence ID" value="NZ_CP102175.1"/>
</dbReference>
<gene>
    <name evidence="1" type="ORF">HNO91_21050</name>
</gene>
<name>A0A7Y5Z8D1_9PSED</name>
<proteinExistence type="predicted"/>
<dbReference type="AlphaFoldDB" id="A0A7Y5Z8D1"/>
<dbReference type="Proteomes" id="UP000536720">
    <property type="component" value="Unassembled WGS sequence"/>
</dbReference>
<organism evidence="1 2">
    <name type="scientific">Pseudomonas corrugata</name>
    <dbReference type="NCBI Taxonomy" id="47879"/>
    <lineage>
        <taxon>Bacteria</taxon>
        <taxon>Pseudomonadati</taxon>
        <taxon>Pseudomonadota</taxon>
        <taxon>Gammaproteobacteria</taxon>
        <taxon>Pseudomonadales</taxon>
        <taxon>Pseudomonadaceae</taxon>
        <taxon>Pseudomonas</taxon>
    </lineage>
</organism>
<evidence type="ECO:0000313" key="2">
    <source>
        <dbReference type="Proteomes" id="UP000536720"/>
    </source>
</evidence>
<protein>
    <submittedName>
        <fullName evidence="1">Uncharacterized protein</fullName>
    </submittedName>
</protein>
<reference evidence="1 2" key="1">
    <citation type="journal article" date="2020" name="Front. Plant Sci.">
        <title>Isolation of Rhizosphere Bacteria That Improve Quality and Water Stress Tolerance in Greenhouse Ornamentals.</title>
        <authorList>
            <person name="Nordstedt N.P."/>
            <person name="Jones M.L."/>
        </authorList>
    </citation>
    <scope>NUCLEOTIDE SEQUENCE [LARGE SCALE GENOMIC DNA]</scope>
    <source>
        <strain evidence="1 2">C7D2</strain>
    </source>
</reference>
<dbReference type="EMBL" id="JABFMR010000022">
    <property type="protein sequence ID" value="NUT88922.1"/>
    <property type="molecule type" value="Genomic_DNA"/>
</dbReference>
<comment type="caution">
    <text evidence="1">The sequence shown here is derived from an EMBL/GenBank/DDBJ whole genome shotgun (WGS) entry which is preliminary data.</text>
</comment>
<evidence type="ECO:0000313" key="1">
    <source>
        <dbReference type="EMBL" id="NUT88922.1"/>
    </source>
</evidence>
<accession>A0A7Y5Z8D1</accession>